<feature type="transmembrane region" description="Helical" evidence="1">
    <location>
        <begin position="156"/>
        <end position="176"/>
    </location>
</feature>
<sequence length="183" mass="19171">MISSSFEDAQADMRSAYLWGAPGVSVSGAVWVISALFASFVSFKAGVWSLLLGGTVIFPLSLVVCRALGAKAKHSADNPLGKLALEGTFWLLAGIAVAFGIQVLRPEWFYPSMLLMIGGRYFTFQTLYGLRAFWWAGGTLCSLGIALALASAAPALAAAVGGGTEVVLSVLLFSMARGKKDAV</sequence>
<protein>
    <recommendedName>
        <fullName evidence="4">DUF308 domain-containing protein</fullName>
    </recommendedName>
</protein>
<evidence type="ECO:0008006" key="4">
    <source>
        <dbReference type="Google" id="ProtNLM"/>
    </source>
</evidence>
<dbReference type="EMBL" id="CP043473">
    <property type="protein sequence ID" value="QEL57944.1"/>
    <property type="molecule type" value="Genomic_DNA"/>
</dbReference>
<proteinExistence type="predicted"/>
<dbReference type="AlphaFoldDB" id="A0A5C1DMN3"/>
<gene>
    <name evidence="2" type="ORF">FYK34_17460</name>
</gene>
<dbReference type="KEGG" id="chrm:FYK34_17460"/>
<evidence type="ECO:0000256" key="1">
    <source>
        <dbReference type="SAM" id="Phobius"/>
    </source>
</evidence>
<dbReference type="Proteomes" id="UP000322079">
    <property type="component" value="Chromosome"/>
</dbReference>
<keyword evidence="1" id="KW-0472">Membrane</keyword>
<feature type="transmembrane region" description="Helical" evidence="1">
    <location>
        <begin position="132"/>
        <end position="150"/>
    </location>
</feature>
<evidence type="ECO:0000313" key="3">
    <source>
        <dbReference type="Proteomes" id="UP000322079"/>
    </source>
</evidence>
<name>A0A5C1DMN3_9NEIS</name>
<dbReference type="Pfam" id="PF22765">
    <property type="entry name" value="DUF7010"/>
    <property type="match status" value="1"/>
</dbReference>
<keyword evidence="3" id="KW-1185">Reference proteome</keyword>
<organism evidence="2 3">
    <name type="scientific">Chromobacterium paludis</name>
    <dbReference type="NCBI Taxonomy" id="2605945"/>
    <lineage>
        <taxon>Bacteria</taxon>
        <taxon>Pseudomonadati</taxon>
        <taxon>Pseudomonadota</taxon>
        <taxon>Betaproteobacteria</taxon>
        <taxon>Neisseriales</taxon>
        <taxon>Chromobacteriaceae</taxon>
        <taxon>Chromobacterium</taxon>
    </lineage>
</organism>
<evidence type="ECO:0000313" key="2">
    <source>
        <dbReference type="EMBL" id="QEL57944.1"/>
    </source>
</evidence>
<dbReference type="InterPro" id="IPR053824">
    <property type="entry name" value="DUF7010"/>
</dbReference>
<accession>A0A5C1DMN3</accession>
<feature type="transmembrane region" description="Helical" evidence="1">
    <location>
        <begin position="47"/>
        <end position="68"/>
    </location>
</feature>
<keyword evidence="1" id="KW-1133">Transmembrane helix</keyword>
<keyword evidence="1" id="KW-0812">Transmembrane</keyword>
<reference evidence="2 3" key="1">
    <citation type="submission" date="2019-08" db="EMBL/GenBank/DDBJ databases">
        <title>Chromobacterium paludis, a novel bacterium isolated from a Maryland marsh pond.</title>
        <authorList>
            <person name="Blackburn M.B."/>
            <person name="Gundersen-Rindal D.E."/>
        </authorList>
    </citation>
    <scope>NUCLEOTIDE SEQUENCE [LARGE SCALE GENOMIC DNA]</scope>
    <source>
        <strain evidence="3">IIBBL 257-1</strain>
    </source>
</reference>
<feature type="transmembrane region" description="Helical" evidence="1">
    <location>
        <begin position="80"/>
        <end position="102"/>
    </location>
</feature>
<feature type="transmembrane region" description="Helical" evidence="1">
    <location>
        <begin position="16"/>
        <end position="41"/>
    </location>
</feature>